<dbReference type="KEGG" id="qsa:O6P43_014685"/>
<name>A0AAD7LV88_QUISA</name>
<sequence>MRIHKTVTPPSGRRQDPSAIEPHPVGVAVPLVKEGLTYFFSSDYDGEQCNNGQQLKINVTHGQGLPASLKTPSEKAPSPANPDASNEDSAPDTVVPSNFNNPKVESDSDDENSKG</sequence>
<dbReference type="Proteomes" id="UP001163823">
    <property type="component" value="Chromosome 6"/>
</dbReference>
<dbReference type="AlphaFoldDB" id="A0AAD7LV88"/>
<evidence type="ECO:0000313" key="3">
    <source>
        <dbReference type="Proteomes" id="UP001163823"/>
    </source>
</evidence>
<accession>A0AAD7LV88</accession>
<gene>
    <name evidence="2" type="ORF">O6P43_014685</name>
</gene>
<proteinExistence type="predicted"/>
<dbReference type="EMBL" id="JARAOO010000006">
    <property type="protein sequence ID" value="KAJ7964959.1"/>
    <property type="molecule type" value="Genomic_DNA"/>
</dbReference>
<evidence type="ECO:0000256" key="1">
    <source>
        <dbReference type="SAM" id="MobiDB-lite"/>
    </source>
</evidence>
<evidence type="ECO:0000313" key="2">
    <source>
        <dbReference type="EMBL" id="KAJ7964959.1"/>
    </source>
</evidence>
<organism evidence="2 3">
    <name type="scientific">Quillaja saponaria</name>
    <name type="common">Soap bark tree</name>
    <dbReference type="NCBI Taxonomy" id="32244"/>
    <lineage>
        <taxon>Eukaryota</taxon>
        <taxon>Viridiplantae</taxon>
        <taxon>Streptophyta</taxon>
        <taxon>Embryophyta</taxon>
        <taxon>Tracheophyta</taxon>
        <taxon>Spermatophyta</taxon>
        <taxon>Magnoliopsida</taxon>
        <taxon>eudicotyledons</taxon>
        <taxon>Gunneridae</taxon>
        <taxon>Pentapetalae</taxon>
        <taxon>rosids</taxon>
        <taxon>fabids</taxon>
        <taxon>Fabales</taxon>
        <taxon>Quillajaceae</taxon>
        <taxon>Quillaja</taxon>
    </lineage>
</organism>
<feature type="region of interest" description="Disordered" evidence="1">
    <location>
        <begin position="61"/>
        <end position="115"/>
    </location>
</feature>
<comment type="caution">
    <text evidence="2">The sequence shown here is derived from an EMBL/GenBank/DDBJ whole genome shotgun (WGS) entry which is preliminary data.</text>
</comment>
<feature type="region of interest" description="Disordered" evidence="1">
    <location>
        <begin position="1"/>
        <end position="24"/>
    </location>
</feature>
<protein>
    <submittedName>
        <fullName evidence="2">Blue copper protein-like</fullName>
    </submittedName>
</protein>
<reference evidence="2" key="1">
    <citation type="journal article" date="2023" name="Science">
        <title>Elucidation of the pathway for biosynthesis of saponin adjuvants from the soapbark tree.</title>
        <authorList>
            <person name="Reed J."/>
            <person name="Orme A."/>
            <person name="El-Demerdash A."/>
            <person name="Owen C."/>
            <person name="Martin L.B.B."/>
            <person name="Misra R.C."/>
            <person name="Kikuchi S."/>
            <person name="Rejzek M."/>
            <person name="Martin A.C."/>
            <person name="Harkess A."/>
            <person name="Leebens-Mack J."/>
            <person name="Louveau T."/>
            <person name="Stephenson M.J."/>
            <person name="Osbourn A."/>
        </authorList>
    </citation>
    <scope>NUCLEOTIDE SEQUENCE</scope>
    <source>
        <strain evidence="2">S10</strain>
    </source>
</reference>
<keyword evidence="3" id="KW-1185">Reference proteome</keyword>